<organism evidence="1 2">
    <name type="scientific">Pleurotus eryngii</name>
    <name type="common">Boletus of the steppes</name>
    <dbReference type="NCBI Taxonomy" id="5323"/>
    <lineage>
        <taxon>Eukaryota</taxon>
        <taxon>Fungi</taxon>
        <taxon>Dikarya</taxon>
        <taxon>Basidiomycota</taxon>
        <taxon>Agaricomycotina</taxon>
        <taxon>Agaricomycetes</taxon>
        <taxon>Agaricomycetidae</taxon>
        <taxon>Agaricales</taxon>
        <taxon>Pleurotineae</taxon>
        <taxon>Pleurotaceae</taxon>
        <taxon>Pleurotus</taxon>
    </lineage>
</organism>
<gene>
    <name evidence="1" type="ORF">BDN71DRAFT_1454826</name>
</gene>
<evidence type="ECO:0000313" key="2">
    <source>
        <dbReference type="Proteomes" id="UP000807025"/>
    </source>
</evidence>
<accession>A0A9P6D404</accession>
<dbReference type="EMBL" id="MU154647">
    <property type="protein sequence ID" value="KAF9490237.1"/>
    <property type="molecule type" value="Genomic_DNA"/>
</dbReference>
<sequence length="108" mass="11448">GGRKETGSRVEWGTFVSEFISHHAVSSSLLSVFHAHMISACALLATFGSPWLHIDTVSSALTKTHSSEPSALAAVDTYTVASVYQLVDLTQGPRQHSPGSTSPKCSPH</sequence>
<name>A0A9P6D404_PLEER</name>
<keyword evidence="2" id="KW-1185">Reference proteome</keyword>
<dbReference type="Proteomes" id="UP000807025">
    <property type="component" value="Unassembled WGS sequence"/>
</dbReference>
<protein>
    <submittedName>
        <fullName evidence="1">Uncharacterized protein</fullName>
    </submittedName>
</protein>
<dbReference type="AlphaFoldDB" id="A0A9P6D404"/>
<comment type="caution">
    <text evidence="1">The sequence shown here is derived from an EMBL/GenBank/DDBJ whole genome shotgun (WGS) entry which is preliminary data.</text>
</comment>
<evidence type="ECO:0000313" key="1">
    <source>
        <dbReference type="EMBL" id="KAF9490237.1"/>
    </source>
</evidence>
<feature type="non-terminal residue" evidence="1">
    <location>
        <position position="1"/>
    </location>
</feature>
<reference evidence="1" key="1">
    <citation type="submission" date="2020-11" db="EMBL/GenBank/DDBJ databases">
        <authorList>
            <consortium name="DOE Joint Genome Institute"/>
            <person name="Ahrendt S."/>
            <person name="Riley R."/>
            <person name="Andreopoulos W."/>
            <person name="Labutti K."/>
            <person name="Pangilinan J."/>
            <person name="Ruiz-Duenas F.J."/>
            <person name="Barrasa J.M."/>
            <person name="Sanchez-Garcia M."/>
            <person name="Camarero S."/>
            <person name="Miyauchi S."/>
            <person name="Serrano A."/>
            <person name="Linde D."/>
            <person name="Babiker R."/>
            <person name="Drula E."/>
            <person name="Ayuso-Fernandez I."/>
            <person name="Pacheco R."/>
            <person name="Padilla G."/>
            <person name="Ferreira P."/>
            <person name="Barriuso J."/>
            <person name="Kellner H."/>
            <person name="Castanera R."/>
            <person name="Alfaro M."/>
            <person name="Ramirez L."/>
            <person name="Pisabarro A.G."/>
            <person name="Kuo A."/>
            <person name="Tritt A."/>
            <person name="Lipzen A."/>
            <person name="He G."/>
            <person name="Yan M."/>
            <person name="Ng V."/>
            <person name="Cullen D."/>
            <person name="Martin F."/>
            <person name="Rosso M.-N."/>
            <person name="Henrissat B."/>
            <person name="Hibbett D."/>
            <person name="Martinez A.T."/>
            <person name="Grigoriev I.V."/>
        </authorList>
    </citation>
    <scope>NUCLEOTIDE SEQUENCE</scope>
    <source>
        <strain evidence="1">ATCC 90797</strain>
    </source>
</reference>
<proteinExistence type="predicted"/>